<gene>
    <name evidence="3" type="ORF">ODALV1_LOCUS27085</name>
</gene>
<feature type="region of interest" description="Disordered" evidence="1">
    <location>
        <begin position="100"/>
        <end position="177"/>
    </location>
</feature>
<dbReference type="Proteomes" id="UP001642540">
    <property type="component" value="Unassembled WGS sequence"/>
</dbReference>
<organism evidence="3 4">
    <name type="scientific">Orchesella dallaii</name>
    <dbReference type="NCBI Taxonomy" id="48710"/>
    <lineage>
        <taxon>Eukaryota</taxon>
        <taxon>Metazoa</taxon>
        <taxon>Ecdysozoa</taxon>
        <taxon>Arthropoda</taxon>
        <taxon>Hexapoda</taxon>
        <taxon>Collembola</taxon>
        <taxon>Entomobryomorpha</taxon>
        <taxon>Entomobryoidea</taxon>
        <taxon>Orchesellidae</taxon>
        <taxon>Orchesellinae</taxon>
        <taxon>Orchesella</taxon>
    </lineage>
</organism>
<evidence type="ECO:0000256" key="1">
    <source>
        <dbReference type="SAM" id="MobiDB-lite"/>
    </source>
</evidence>
<proteinExistence type="predicted"/>
<evidence type="ECO:0000259" key="2">
    <source>
        <dbReference type="Pfam" id="PF00931"/>
    </source>
</evidence>
<dbReference type="EMBL" id="CAXLJM020000119">
    <property type="protein sequence ID" value="CAL8137793.1"/>
    <property type="molecule type" value="Genomic_DNA"/>
</dbReference>
<reference evidence="3 4" key="1">
    <citation type="submission" date="2024-08" db="EMBL/GenBank/DDBJ databases">
        <authorList>
            <person name="Cucini C."/>
            <person name="Frati F."/>
        </authorList>
    </citation>
    <scope>NUCLEOTIDE SEQUENCE [LARGE SCALE GENOMIC DNA]</scope>
</reference>
<dbReference type="Gene3D" id="1.25.40.10">
    <property type="entry name" value="Tetratricopeptide repeat domain"/>
    <property type="match status" value="1"/>
</dbReference>
<dbReference type="InterPro" id="IPR027417">
    <property type="entry name" value="P-loop_NTPase"/>
</dbReference>
<dbReference type="PANTHER" id="PTHR35205">
    <property type="entry name" value="NB-ARC AND TPR DOMAIN PROTEIN"/>
    <property type="match status" value="1"/>
</dbReference>
<feature type="compositionally biased region" description="Polar residues" evidence="1">
    <location>
        <begin position="158"/>
        <end position="177"/>
    </location>
</feature>
<dbReference type="PANTHER" id="PTHR35205:SF1">
    <property type="entry name" value="ZU5 DOMAIN-CONTAINING PROTEIN"/>
    <property type="match status" value="1"/>
</dbReference>
<feature type="domain" description="NB-ARC" evidence="2">
    <location>
        <begin position="211"/>
        <end position="343"/>
    </location>
</feature>
<keyword evidence="4" id="KW-1185">Reference proteome</keyword>
<dbReference type="SUPFAM" id="SSF48452">
    <property type="entry name" value="TPR-like"/>
    <property type="match status" value="1"/>
</dbReference>
<dbReference type="SUPFAM" id="SSF52540">
    <property type="entry name" value="P-loop containing nucleoside triphosphate hydrolases"/>
    <property type="match status" value="1"/>
</dbReference>
<evidence type="ECO:0000313" key="4">
    <source>
        <dbReference type="Proteomes" id="UP001642540"/>
    </source>
</evidence>
<dbReference type="InterPro" id="IPR002182">
    <property type="entry name" value="NB-ARC"/>
</dbReference>
<comment type="caution">
    <text evidence="3">The sequence shown here is derived from an EMBL/GenBank/DDBJ whole genome shotgun (WGS) entry which is preliminary data.</text>
</comment>
<dbReference type="InterPro" id="IPR011990">
    <property type="entry name" value="TPR-like_helical_dom_sf"/>
</dbReference>
<name>A0ABP1RX72_9HEXA</name>
<protein>
    <recommendedName>
        <fullName evidence="2">NB-ARC domain-containing protein</fullName>
    </recommendedName>
</protein>
<feature type="compositionally biased region" description="Acidic residues" evidence="1">
    <location>
        <begin position="107"/>
        <end position="149"/>
    </location>
</feature>
<dbReference type="Pfam" id="PF00931">
    <property type="entry name" value="NB-ARC"/>
    <property type="match status" value="1"/>
</dbReference>
<dbReference type="Gene3D" id="3.40.50.300">
    <property type="entry name" value="P-loop containing nucleotide triphosphate hydrolases"/>
    <property type="match status" value="1"/>
</dbReference>
<evidence type="ECO:0000313" key="3">
    <source>
        <dbReference type="EMBL" id="CAL8137793.1"/>
    </source>
</evidence>
<sequence>MNDKEVGHIRGNLSELTNKTVWNISCKTVPLETGVFDQDNIAELEAIPNEKYRILRFYELFLKKKDSYQHLITTLEDGSQSGALEILNKLDVNSPIAEPKSSQCFELTDDDEMTQDDEVTDGDDVTEDDEVTDDDEMTDDGETTDDDEISEKTRDGETCSSDPTFQSGSESSIAGSNRRQVSMRIQFDLMPPVELFTGRVNQLAYLHEKLQQTHTSSTMFSHMAAIVGVGGIGKTELARMYIQKYEEAYDNNVIWINAETEETLTETFQRLAADYLQISLLNEDEKEKHVKSLVEEAYNFFEDKQCLFVFDNAECNENFRSFMPPHVPHSHSPHVLLTSRDRDWEFSVEMVELTELYDLEAINFVKDGLEIQDDKQDQLVFQLVKTLQCFPIAISQAISYIQRQKIIKDYNIKEYLEDYKSCSEKQLRSRVLLGEQITYAKTAFTTWKMTRKLLSKNRECGEVAISLLNMIAYFQPNKIPTHLLICGDMKKIKLGNISKAGILSRTAQFFLGCPKIVSVCKSASTSLSFPEKCAKALELLVNYSMVSIHPTEETISIHRLVQEVTRIEVREKKLETRILKNSLKLLSENLYLNTVSHFCSVFKYCGAYKKLVVSYKDIPWTIIDDEDNEAWSTYLSLIIGIELKETLQKHVCFDDVAVIKLEYMLARAHFRAKNFNLSSKAFEQILPFYLENKNDMFTGNEILCVQNSFGYALAILGRIPEGLKVLLEAYKYAKEFHGLNYWWTIQILLLIAVCLHKLNYFQKPTFENQECVQELMEVSLVPEPQEIISLLKAAYEKKKQLIGTDGNYFYRFYTIAHFFMVIGEYEIATTIAKDVYEKGRHSNDTRIQIKSMDFLEILETIKERRDAEALRIQEQGPISLEGVNSLARSEALLKRDFVKY</sequence>
<accession>A0ABP1RX72</accession>